<accession>A0A918E878</accession>
<evidence type="ECO:0000313" key="2">
    <source>
        <dbReference type="EMBL" id="GGP14162.1"/>
    </source>
</evidence>
<name>A0A918E878_9ACTN</name>
<protein>
    <submittedName>
        <fullName evidence="2">Uncharacterized protein</fullName>
    </submittedName>
</protein>
<reference evidence="2" key="1">
    <citation type="journal article" date="2014" name="Int. J. Syst. Evol. Microbiol.">
        <title>Complete genome sequence of Corynebacterium casei LMG S-19264T (=DSM 44701T), isolated from a smear-ripened cheese.</title>
        <authorList>
            <consortium name="US DOE Joint Genome Institute (JGI-PGF)"/>
            <person name="Walter F."/>
            <person name="Albersmeier A."/>
            <person name="Kalinowski J."/>
            <person name="Ruckert C."/>
        </authorList>
    </citation>
    <scope>NUCLEOTIDE SEQUENCE</scope>
    <source>
        <strain evidence="2">CGMCC 4.7430</strain>
    </source>
</reference>
<proteinExistence type="predicted"/>
<comment type="caution">
    <text evidence="2">The sequence shown here is derived from an EMBL/GenBank/DDBJ whole genome shotgun (WGS) entry which is preliminary data.</text>
</comment>
<evidence type="ECO:0000313" key="3">
    <source>
        <dbReference type="Proteomes" id="UP000660745"/>
    </source>
</evidence>
<dbReference type="Proteomes" id="UP000660745">
    <property type="component" value="Unassembled WGS sequence"/>
</dbReference>
<sequence length="135" mass="14471">MAVYCDLYPAGQRAEKTSPEERKAILEDVATQPLLDRMLRGIAALRVTGRVTWGSPVVHASDIEITGDQATLHDCQDGSGAGQADDKTGKHLTRGTGGTHLVATLHKGKDGARRVSKVEQVEQVERVEKPCSPTA</sequence>
<evidence type="ECO:0000256" key="1">
    <source>
        <dbReference type="SAM" id="MobiDB-lite"/>
    </source>
</evidence>
<gene>
    <name evidence="2" type="ORF">GCM10012278_68850</name>
</gene>
<organism evidence="2 3">
    <name type="scientific">Nonomuraea glycinis</name>
    <dbReference type="NCBI Taxonomy" id="2047744"/>
    <lineage>
        <taxon>Bacteria</taxon>
        <taxon>Bacillati</taxon>
        <taxon>Actinomycetota</taxon>
        <taxon>Actinomycetes</taxon>
        <taxon>Streptosporangiales</taxon>
        <taxon>Streptosporangiaceae</taxon>
        <taxon>Nonomuraea</taxon>
    </lineage>
</organism>
<feature type="compositionally biased region" description="Basic and acidic residues" evidence="1">
    <location>
        <begin position="107"/>
        <end position="129"/>
    </location>
</feature>
<dbReference type="AlphaFoldDB" id="A0A918E878"/>
<keyword evidence="3" id="KW-1185">Reference proteome</keyword>
<feature type="region of interest" description="Disordered" evidence="1">
    <location>
        <begin position="76"/>
        <end position="135"/>
    </location>
</feature>
<dbReference type="EMBL" id="BMNK01000015">
    <property type="protein sequence ID" value="GGP14162.1"/>
    <property type="molecule type" value="Genomic_DNA"/>
</dbReference>
<reference evidence="2" key="2">
    <citation type="submission" date="2020-09" db="EMBL/GenBank/DDBJ databases">
        <authorList>
            <person name="Sun Q."/>
            <person name="Zhou Y."/>
        </authorList>
    </citation>
    <scope>NUCLEOTIDE SEQUENCE</scope>
    <source>
        <strain evidence="2">CGMCC 4.7430</strain>
    </source>
</reference>